<reference evidence="2" key="1">
    <citation type="submission" date="2019-03" db="EMBL/GenBank/DDBJ databases">
        <title>WGS assembly of Setaria viridis.</title>
        <authorList>
            <person name="Huang P."/>
            <person name="Jenkins J."/>
            <person name="Grimwood J."/>
            <person name="Barry K."/>
            <person name="Healey A."/>
            <person name="Mamidi S."/>
            <person name="Sreedasyam A."/>
            <person name="Shu S."/>
            <person name="Feldman M."/>
            <person name="Wu J."/>
            <person name="Yu Y."/>
            <person name="Chen C."/>
            <person name="Johnson J."/>
            <person name="Rokhsar D."/>
            <person name="Baxter I."/>
            <person name="Schmutz J."/>
            <person name="Brutnell T."/>
            <person name="Kellogg E."/>
        </authorList>
    </citation>
    <scope>NUCLEOTIDE SEQUENCE [LARGE SCALE GENOMIC DNA]</scope>
</reference>
<feature type="region of interest" description="Disordered" evidence="1">
    <location>
        <begin position="1"/>
        <end position="43"/>
    </location>
</feature>
<accession>A0A4U6SXF3</accession>
<organism evidence="2 3">
    <name type="scientific">Setaria viridis</name>
    <name type="common">Green bristlegrass</name>
    <name type="synonym">Setaria italica subsp. viridis</name>
    <dbReference type="NCBI Taxonomy" id="4556"/>
    <lineage>
        <taxon>Eukaryota</taxon>
        <taxon>Viridiplantae</taxon>
        <taxon>Streptophyta</taxon>
        <taxon>Embryophyta</taxon>
        <taxon>Tracheophyta</taxon>
        <taxon>Spermatophyta</taxon>
        <taxon>Magnoliopsida</taxon>
        <taxon>Liliopsida</taxon>
        <taxon>Poales</taxon>
        <taxon>Poaceae</taxon>
        <taxon>PACMAD clade</taxon>
        <taxon>Panicoideae</taxon>
        <taxon>Panicodae</taxon>
        <taxon>Paniceae</taxon>
        <taxon>Cenchrinae</taxon>
        <taxon>Setaria</taxon>
    </lineage>
</organism>
<sequence length="103" mass="11174">MRSRGHGTGTHPSLSGSDARPLSLASLRSDGHHPLAASRPPPWAASALRHTEKLRSLGSGEGMLLREKDGLKGCLPRLRLMQLLLVFLCPTLVRRCRCAAPLF</sequence>
<dbReference type="AlphaFoldDB" id="A0A4U6SXF3"/>
<proteinExistence type="predicted"/>
<evidence type="ECO:0000313" key="2">
    <source>
        <dbReference type="EMBL" id="TKV92092.1"/>
    </source>
</evidence>
<gene>
    <name evidence="2" type="ORF">SEVIR_9G141000v2</name>
</gene>
<evidence type="ECO:0000256" key="1">
    <source>
        <dbReference type="SAM" id="MobiDB-lite"/>
    </source>
</evidence>
<protein>
    <submittedName>
        <fullName evidence="2">Uncharacterized protein</fullName>
    </submittedName>
</protein>
<dbReference type="Proteomes" id="UP000298652">
    <property type="component" value="Chromosome 9"/>
</dbReference>
<keyword evidence="3" id="KW-1185">Reference proteome</keyword>
<name>A0A4U6SXF3_SETVI</name>
<feature type="compositionally biased region" description="Low complexity" evidence="1">
    <location>
        <begin position="34"/>
        <end position="43"/>
    </location>
</feature>
<evidence type="ECO:0000313" key="3">
    <source>
        <dbReference type="Proteomes" id="UP000298652"/>
    </source>
</evidence>
<dbReference type="EMBL" id="CM016560">
    <property type="protein sequence ID" value="TKV92092.1"/>
    <property type="molecule type" value="Genomic_DNA"/>
</dbReference>
<dbReference type="Gramene" id="TKV92092">
    <property type="protein sequence ID" value="TKV92092"/>
    <property type="gene ID" value="SEVIR_9G141000v2"/>
</dbReference>